<dbReference type="InterPro" id="IPR039910">
    <property type="entry name" value="D15-like"/>
</dbReference>
<feature type="domain" description="Bacterial surface antigen (D15)" evidence="5">
    <location>
        <begin position="336"/>
        <end position="638"/>
    </location>
</feature>
<dbReference type="GO" id="GO:0019867">
    <property type="term" value="C:outer membrane"/>
    <property type="evidence" value="ECO:0007669"/>
    <property type="project" value="InterPro"/>
</dbReference>
<evidence type="ECO:0000256" key="4">
    <source>
        <dbReference type="SAM" id="SignalP"/>
    </source>
</evidence>
<dbReference type="PANTHER" id="PTHR12815">
    <property type="entry name" value="SORTING AND ASSEMBLY MACHINERY SAMM50 PROTEIN FAMILY MEMBER"/>
    <property type="match status" value="1"/>
</dbReference>
<reference evidence="7" key="1">
    <citation type="submission" date="2018-08" db="EMBL/GenBank/DDBJ databases">
        <authorList>
            <person name="Im W.T."/>
        </authorList>
    </citation>
    <scope>NUCLEOTIDE SEQUENCE [LARGE SCALE GENOMIC DNA]</scope>
    <source>
        <strain evidence="7">LA-28</strain>
    </source>
</reference>
<comment type="caution">
    <text evidence="6">The sequence shown here is derived from an EMBL/GenBank/DDBJ whole genome shotgun (WGS) entry which is preliminary data.</text>
</comment>
<dbReference type="PANTHER" id="PTHR12815:SF42">
    <property type="entry name" value="BACTERIAL SURFACE ANTIGEN (D15) DOMAIN-CONTAINING PROTEIN"/>
    <property type="match status" value="1"/>
</dbReference>
<name>A0A371XGG8_9HYPH</name>
<evidence type="ECO:0000313" key="7">
    <source>
        <dbReference type="Proteomes" id="UP000262379"/>
    </source>
</evidence>
<protein>
    <submittedName>
        <fullName evidence="6">Outer membrane protein assembly factor</fullName>
    </submittedName>
</protein>
<dbReference type="RefSeq" id="WP_116623472.1">
    <property type="nucleotide sequence ID" value="NZ_QURN01000005.1"/>
</dbReference>
<organism evidence="6 7">
    <name type="scientific">Mesorhizobium denitrificans</name>
    <dbReference type="NCBI Taxonomy" id="2294114"/>
    <lineage>
        <taxon>Bacteria</taxon>
        <taxon>Pseudomonadati</taxon>
        <taxon>Pseudomonadota</taxon>
        <taxon>Alphaproteobacteria</taxon>
        <taxon>Hyphomicrobiales</taxon>
        <taxon>Phyllobacteriaceae</taxon>
        <taxon>Mesorhizobium</taxon>
    </lineage>
</organism>
<gene>
    <name evidence="6" type="ORF">DY251_08350</name>
</gene>
<evidence type="ECO:0000256" key="2">
    <source>
        <dbReference type="ARBA" id="ARBA00022452"/>
    </source>
</evidence>
<dbReference type="InterPro" id="IPR000184">
    <property type="entry name" value="Bac_surfAg_D15"/>
</dbReference>
<keyword evidence="3" id="KW-0472">Membrane</keyword>
<dbReference type="EMBL" id="QURN01000005">
    <property type="protein sequence ID" value="RFC68332.1"/>
    <property type="molecule type" value="Genomic_DNA"/>
</dbReference>
<accession>A0A371XGG8</accession>
<sequence>MLFRRCVASAAIALASVFAGAPAYGFELFGIKIFGKDKPDPSEDVIGEPQHYAVTFNVSGEDNALKKKLESASTLVKDDEKPASGAAGLLAKARGDYRRLLSTLYGEGRYGGTISITIDGKEAADLPPDTQLPDPAAVVVTIDPGPLFHFGEANIVNPAPPAQHHNDEVPLPANEGYATGEIARSGTILRAEALTVEAWRQQGHAKAKAIDRRVEAAHDRDVVDATVGADPGPVTYYGDVSVSGAERMDPAYVAYMTDLSRGKEFDPDDLERANKRLSKLEVFRALRIEEGAELGPGGSLPISVIVQERLPRRFGVGANYSTIDGAGFEAYWMHRNLFGRAERLRFDAKVAGLGPTVDPAELTYRAGVTFTKPGVYTPDTDFIASLIGEREVLDTYTRNAVTAQAGFTHMFTNELQGKLFGVASRSQFEDDVFGKRDFMTIGMLGGLTYDSRDNPADATHGIFLDGTIEPFYEAEYGNFATRFQGEARGYLGFGEDRPFVLAGRVKLGSIVGADSAELPPDKLFFAGGGGSVRGYGYRTIGVPVAGTNEVIGGRSLIEASAEIRAKVTDSIGVVGFIDAGYVGEESFPNFDEDLKLGAGAGLRYYTGLGPIRLDLAVPLDRGPDDPSVAFYVGIGQAF</sequence>
<dbReference type="Pfam" id="PF01103">
    <property type="entry name" value="Omp85"/>
    <property type="match status" value="1"/>
</dbReference>
<comment type="subcellular location">
    <subcellularLocation>
        <location evidence="1">Membrane</location>
    </subcellularLocation>
</comment>
<evidence type="ECO:0000313" key="6">
    <source>
        <dbReference type="EMBL" id="RFC68332.1"/>
    </source>
</evidence>
<dbReference type="Gene3D" id="2.40.160.50">
    <property type="entry name" value="membrane protein fhac: a member of the omp85/tpsb transporter family"/>
    <property type="match status" value="1"/>
</dbReference>
<proteinExistence type="predicted"/>
<feature type="chain" id="PRO_5016769825" evidence="4">
    <location>
        <begin position="22"/>
        <end position="638"/>
    </location>
</feature>
<keyword evidence="7" id="KW-1185">Reference proteome</keyword>
<evidence type="ECO:0000259" key="5">
    <source>
        <dbReference type="Pfam" id="PF01103"/>
    </source>
</evidence>
<evidence type="ECO:0000256" key="1">
    <source>
        <dbReference type="ARBA" id="ARBA00004370"/>
    </source>
</evidence>
<dbReference type="Proteomes" id="UP000262379">
    <property type="component" value="Unassembled WGS sequence"/>
</dbReference>
<evidence type="ECO:0000256" key="3">
    <source>
        <dbReference type="ARBA" id="ARBA00023136"/>
    </source>
</evidence>
<keyword evidence="2" id="KW-0812">Transmembrane</keyword>
<dbReference type="AlphaFoldDB" id="A0A371XGG8"/>
<keyword evidence="2" id="KW-1134">Transmembrane beta strand</keyword>
<keyword evidence="4" id="KW-0732">Signal</keyword>
<feature type="signal peptide" evidence="4">
    <location>
        <begin position="1"/>
        <end position="21"/>
    </location>
</feature>